<dbReference type="PATRIC" id="fig|1121318.3.peg.665"/>
<dbReference type="InterPro" id="IPR051453">
    <property type="entry name" value="MBL_Glyoxalase_II"/>
</dbReference>
<dbReference type="CDD" id="cd06262">
    <property type="entry name" value="metallo-hydrolase-like_MBL-fold"/>
    <property type="match status" value="1"/>
</dbReference>
<dbReference type="EMBL" id="LHUR01000011">
    <property type="protein sequence ID" value="KOA21075.1"/>
    <property type="molecule type" value="Genomic_DNA"/>
</dbReference>
<proteinExistence type="predicted"/>
<name>A0A0L6ZDN2_9CLOT</name>
<dbReference type="PANTHER" id="PTHR46233:SF3">
    <property type="entry name" value="HYDROXYACYLGLUTATHIONE HYDROLASE GLOC"/>
    <property type="match status" value="1"/>
</dbReference>
<evidence type="ECO:0000313" key="7">
    <source>
        <dbReference type="Proteomes" id="UP000037043"/>
    </source>
</evidence>
<evidence type="ECO:0000256" key="3">
    <source>
        <dbReference type="ARBA" id="ARBA00022801"/>
    </source>
</evidence>
<dbReference type="AlphaFoldDB" id="A0A0L6ZDN2"/>
<dbReference type="SUPFAM" id="SSF56281">
    <property type="entry name" value="Metallo-hydrolase/oxidoreductase"/>
    <property type="match status" value="1"/>
</dbReference>
<dbReference type="InterPro" id="IPR036866">
    <property type="entry name" value="RibonucZ/Hydroxyglut_hydro"/>
</dbReference>
<dbReference type="RefSeq" id="WP_052220253.1">
    <property type="nucleotide sequence ID" value="NZ_LHUR01000011.1"/>
</dbReference>
<evidence type="ECO:0000259" key="5">
    <source>
        <dbReference type="SMART" id="SM00849"/>
    </source>
</evidence>
<dbReference type="Pfam" id="PF00753">
    <property type="entry name" value="Lactamase_B"/>
    <property type="match status" value="1"/>
</dbReference>
<comment type="caution">
    <text evidence="6">The sequence shown here is derived from an EMBL/GenBank/DDBJ whole genome shotgun (WGS) entry which is preliminary data.</text>
</comment>
<reference evidence="7" key="1">
    <citation type="submission" date="2015-08" db="EMBL/GenBank/DDBJ databases">
        <title>Genome sequence of the strict anaerobe Clostridium homopropionicum LuHBu1 (DSM 5847T).</title>
        <authorList>
            <person name="Poehlein A."/>
            <person name="Beck M."/>
            <person name="Schiel-Bengelsdorf B."/>
            <person name="Bengelsdorf F.R."/>
            <person name="Daniel R."/>
            <person name="Duerre P."/>
        </authorList>
    </citation>
    <scope>NUCLEOTIDE SEQUENCE [LARGE SCALE GENOMIC DNA]</scope>
    <source>
        <strain evidence="7">DSM 5847</strain>
    </source>
</reference>
<protein>
    <submittedName>
        <fullName evidence="6">Putative metallo-hydrolase</fullName>
        <ecNumber evidence="6">3.-.-.-</ecNumber>
    </submittedName>
</protein>
<keyword evidence="4" id="KW-0862">Zinc</keyword>
<dbReference type="GO" id="GO:0046872">
    <property type="term" value="F:metal ion binding"/>
    <property type="evidence" value="ECO:0007669"/>
    <property type="project" value="UniProtKB-KW"/>
</dbReference>
<dbReference type="EC" id="3.-.-.-" evidence="6"/>
<dbReference type="Gene3D" id="3.60.15.10">
    <property type="entry name" value="Ribonuclease Z/Hydroxyacylglutathione hydrolase-like"/>
    <property type="match status" value="1"/>
</dbReference>
<comment type="cofactor">
    <cofactor evidence="1">
        <name>Zn(2+)</name>
        <dbReference type="ChEBI" id="CHEBI:29105"/>
    </cofactor>
</comment>
<accession>A0A0L6ZDN2</accession>
<dbReference type="PANTHER" id="PTHR46233">
    <property type="entry name" value="HYDROXYACYLGLUTATHIONE HYDROLASE GLOC"/>
    <property type="match status" value="1"/>
</dbReference>
<evidence type="ECO:0000256" key="4">
    <source>
        <dbReference type="ARBA" id="ARBA00022833"/>
    </source>
</evidence>
<keyword evidence="2" id="KW-0479">Metal-binding</keyword>
<evidence type="ECO:0000256" key="1">
    <source>
        <dbReference type="ARBA" id="ARBA00001947"/>
    </source>
</evidence>
<sequence>MKIKKMPVGMYAANCYILIEEESKVGCIVDPGGDADFIMGEVKKSNIDIKFILLTHGHIDHVGAVSTIKDKLNIPVYISKEDKELMKKNQMVFGEMWNETTDDKEIKDGYILELGNLKIKCIATPGHTPGGMCFLVENVVFTGDTLFYGSIGRTDFPGGNHRQLISSIKNKLMVLKDDIVVLPGHERDSIIKFEREHNPFL</sequence>
<dbReference type="GO" id="GO:0016787">
    <property type="term" value="F:hydrolase activity"/>
    <property type="evidence" value="ECO:0007669"/>
    <property type="project" value="UniProtKB-KW"/>
</dbReference>
<dbReference type="STRING" id="36844.SAMN04488501_10457"/>
<evidence type="ECO:0000256" key="2">
    <source>
        <dbReference type="ARBA" id="ARBA00022723"/>
    </source>
</evidence>
<gene>
    <name evidence="6" type="ORF">CLHOM_06630</name>
</gene>
<feature type="domain" description="Metallo-beta-lactamase" evidence="5">
    <location>
        <begin position="12"/>
        <end position="185"/>
    </location>
</feature>
<keyword evidence="7" id="KW-1185">Reference proteome</keyword>
<dbReference type="InterPro" id="IPR001279">
    <property type="entry name" value="Metallo-B-lactamas"/>
</dbReference>
<dbReference type="Proteomes" id="UP000037043">
    <property type="component" value="Unassembled WGS sequence"/>
</dbReference>
<evidence type="ECO:0000313" key="6">
    <source>
        <dbReference type="EMBL" id="KOA21075.1"/>
    </source>
</evidence>
<keyword evidence="3 6" id="KW-0378">Hydrolase</keyword>
<dbReference type="SMART" id="SM00849">
    <property type="entry name" value="Lactamase_B"/>
    <property type="match status" value="1"/>
</dbReference>
<organism evidence="6 7">
    <name type="scientific">Clostridium homopropionicum DSM 5847</name>
    <dbReference type="NCBI Taxonomy" id="1121318"/>
    <lineage>
        <taxon>Bacteria</taxon>
        <taxon>Bacillati</taxon>
        <taxon>Bacillota</taxon>
        <taxon>Clostridia</taxon>
        <taxon>Eubacteriales</taxon>
        <taxon>Clostridiaceae</taxon>
        <taxon>Clostridium</taxon>
    </lineage>
</organism>